<keyword evidence="4" id="KW-0175">Coiled coil</keyword>
<dbReference type="InterPro" id="IPR001357">
    <property type="entry name" value="BRCT_dom"/>
</dbReference>
<keyword evidence="8" id="KW-1185">Reference proteome</keyword>
<evidence type="ECO:0000313" key="8">
    <source>
        <dbReference type="Proteomes" id="UP001497512"/>
    </source>
</evidence>
<proteinExistence type="inferred from homology"/>
<evidence type="ECO:0000313" key="7">
    <source>
        <dbReference type="EMBL" id="CAK9212381.1"/>
    </source>
</evidence>
<feature type="compositionally biased region" description="Basic and acidic residues" evidence="5">
    <location>
        <begin position="612"/>
        <end position="630"/>
    </location>
</feature>
<feature type="compositionally biased region" description="Basic residues" evidence="5">
    <location>
        <begin position="631"/>
        <end position="640"/>
    </location>
</feature>
<feature type="region of interest" description="Disordered" evidence="5">
    <location>
        <begin position="585"/>
        <end position="640"/>
    </location>
</feature>
<evidence type="ECO:0000256" key="4">
    <source>
        <dbReference type="HAMAP-Rule" id="MF_03028"/>
    </source>
</evidence>
<keyword evidence="2 4" id="KW-0698">rRNA processing</keyword>
<name>A0ABP0U4H9_9BRYO</name>
<organism evidence="7 8">
    <name type="scientific">Sphagnum troendelagicum</name>
    <dbReference type="NCBI Taxonomy" id="128251"/>
    <lineage>
        <taxon>Eukaryota</taxon>
        <taxon>Viridiplantae</taxon>
        <taxon>Streptophyta</taxon>
        <taxon>Embryophyta</taxon>
        <taxon>Bryophyta</taxon>
        <taxon>Sphagnophytina</taxon>
        <taxon>Sphagnopsida</taxon>
        <taxon>Sphagnales</taxon>
        <taxon>Sphagnaceae</taxon>
        <taxon>Sphagnum</taxon>
    </lineage>
</organism>
<accession>A0ABP0U4H9</accession>
<gene>
    <name evidence="7" type="ORF">CSSPTR1EN2_LOCUS11208</name>
</gene>
<evidence type="ECO:0000256" key="5">
    <source>
        <dbReference type="SAM" id="MobiDB-lite"/>
    </source>
</evidence>
<dbReference type="InterPro" id="IPR036420">
    <property type="entry name" value="BRCT_dom_sf"/>
</dbReference>
<reference evidence="7" key="1">
    <citation type="submission" date="2024-02" db="EMBL/GenBank/DDBJ databases">
        <authorList>
            <consortium name="ELIXIR-Norway"/>
            <consortium name="Elixir Norway"/>
        </authorList>
    </citation>
    <scope>NUCLEOTIDE SEQUENCE</scope>
</reference>
<feature type="coiled-coil region" evidence="4">
    <location>
        <begin position="77"/>
        <end position="104"/>
    </location>
</feature>
<dbReference type="PANTHER" id="PTHR12221:SF6">
    <property type="entry name" value="PESCADILLO HOMOLOG"/>
    <property type="match status" value="1"/>
</dbReference>
<dbReference type="HAMAP" id="MF_03028">
    <property type="entry name" value="Pescadillo"/>
    <property type="match status" value="1"/>
</dbReference>
<dbReference type="InterPro" id="IPR010613">
    <property type="entry name" value="PES"/>
</dbReference>
<dbReference type="Gene3D" id="3.40.50.10190">
    <property type="entry name" value="BRCT domain"/>
    <property type="match status" value="1"/>
</dbReference>
<dbReference type="Pfam" id="PF06732">
    <property type="entry name" value="Pescadillo_N"/>
    <property type="match status" value="1"/>
</dbReference>
<dbReference type="Proteomes" id="UP001497512">
    <property type="component" value="Chromosome 19"/>
</dbReference>
<evidence type="ECO:0000256" key="2">
    <source>
        <dbReference type="ARBA" id="ARBA00022552"/>
    </source>
</evidence>
<comment type="similarity">
    <text evidence="4">Belongs to the pescadillo family.</text>
</comment>
<evidence type="ECO:0000256" key="3">
    <source>
        <dbReference type="ARBA" id="ARBA00023242"/>
    </source>
</evidence>
<feature type="region of interest" description="Disordered" evidence="5">
    <location>
        <begin position="276"/>
        <end position="298"/>
    </location>
</feature>
<keyword evidence="1 4" id="KW-0690">Ribosome biogenesis</keyword>
<dbReference type="EMBL" id="OZ019911">
    <property type="protein sequence ID" value="CAK9212381.1"/>
    <property type="molecule type" value="Genomic_DNA"/>
</dbReference>
<sequence length="640" mass="72782">MTKAKHYRPAGKRKEGNVAKYTTRNKALNRLQLKLPEFRRLCILKGIHPREPKKKFEGHNKTYYHVKDINFLAHEPLLEKSRELKAYERKIKKARAKRNEHLADRLESNRPSYTLDHLVKERYPSFVDALRDLDDPLTMLHLFAVLPADGAHKIPVSHTQTARRLALEWQALITRTHALRKCFVSVKGIYYQAEVGGQKVTWLTPHVLSQVLPSDVDFRVMLTFVEFYETLVGFVNFKLYHDLGLQYPPILDHRLEKAAAELFAVMRDMASEAVTDQVSDGKLDQVTDEHTEGEELSKRLAESQARLASFQDRMLVMEKEKGRIPSETGEDARDAELAKEAKNLAEDEEEDAETKICKQLFKGLKFFLGREVPRESLLFVIRAFGGTASWEGEGAPFDESDESITHQIVDRPTKGHRFLSRDYLQPQWVYDCSNTRVILPGDLYLLGRVLPPHLSPFVDNDVEGYLPEYAETLKRLQAAASKHLMPLPGAEDADMEQALQLQVAAAGRTQDAEETLREKEAIAMEKEYTEDLTKELAGIPYSASLQENPQATSMIVEEGNDDAKLQAAEPRITEQPVTSEADEATRMGRMMMTRKSRGLYDAAKMGNAKKKAATELLKERKRKADEGKHETKGKRSGKLT</sequence>
<comment type="function">
    <text evidence="4">Required for maturation of ribosomal RNAs and formation of the large ribosomal subunit.</text>
</comment>
<comment type="subcellular location">
    <subcellularLocation>
        <location evidence="4">Nucleus</location>
        <location evidence="4">Nucleolus</location>
    </subcellularLocation>
    <subcellularLocation>
        <location evidence="4">Nucleus</location>
        <location evidence="4">Nucleoplasm</location>
    </subcellularLocation>
</comment>
<dbReference type="SUPFAM" id="SSF52113">
    <property type="entry name" value="BRCT domain"/>
    <property type="match status" value="1"/>
</dbReference>
<evidence type="ECO:0000256" key="1">
    <source>
        <dbReference type="ARBA" id="ARBA00022517"/>
    </source>
</evidence>
<dbReference type="PROSITE" id="PS50172">
    <property type="entry name" value="BRCT"/>
    <property type="match status" value="1"/>
</dbReference>
<keyword evidence="3 4" id="KW-0539">Nucleus</keyword>
<feature type="domain" description="BRCT" evidence="6">
    <location>
        <begin position="356"/>
        <end position="446"/>
    </location>
</feature>
<protein>
    <recommendedName>
        <fullName evidence="4">Pescadillo homolog</fullName>
    </recommendedName>
</protein>
<feature type="compositionally biased region" description="Basic and acidic residues" evidence="5">
    <location>
        <begin position="279"/>
        <end position="298"/>
    </location>
</feature>
<dbReference type="CDD" id="cd17709">
    <property type="entry name" value="BRCT_pescadillo_like"/>
    <property type="match status" value="1"/>
</dbReference>
<dbReference type="PANTHER" id="PTHR12221">
    <property type="entry name" value="PESCADILLO - RELATED"/>
    <property type="match status" value="1"/>
</dbReference>
<evidence type="ECO:0000259" key="6">
    <source>
        <dbReference type="PROSITE" id="PS50172"/>
    </source>
</evidence>